<organism evidence="1 2">
    <name type="scientific">Portunus trituberculatus</name>
    <name type="common">Swimming crab</name>
    <name type="synonym">Neptunus trituberculatus</name>
    <dbReference type="NCBI Taxonomy" id="210409"/>
    <lineage>
        <taxon>Eukaryota</taxon>
        <taxon>Metazoa</taxon>
        <taxon>Ecdysozoa</taxon>
        <taxon>Arthropoda</taxon>
        <taxon>Crustacea</taxon>
        <taxon>Multicrustacea</taxon>
        <taxon>Malacostraca</taxon>
        <taxon>Eumalacostraca</taxon>
        <taxon>Eucarida</taxon>
        <taxon>Decapoda</taxon>
        <taxon>Pleocyemata</taxon>
        <taxon>Brachyura</taxon>
        <taxon>Eubrachyura</taxon>
        <taxon>Portunoidea</taxon>
        <taxon>Portunidae</taxon>
        <taxon>Portuninae</taxon>
        <taxon>Portunus</taxon>
    </lineage>
</organism>
<dbReference type="Proteomes" id="UP000324222">
    <property type="component" value="Unassembled WGS sequence"/>
</dbReference>
<accession>A0A5B7K0X5</accession>
<gene>
    <name evidence="1" type="ORF">E2C01_095734</name>
</gene>
<protein>
    <submittedName>
        <fullName evidence="1">Uncharacterized protein</fullName>
    </submittedName>
</protein>
<sequence length="64" mass="6909">MEPAHAAQWRDTRLPCLFHEGQLYQREDGPVQRAQHPVHSARSRSVMCCVGLGGVVVGNAGAGL</sequence>
<name>A0A5B7K0X5_PORTR</name>
<dbReference type="AlphaFoldDB" id="A0A5B7K0X5"/>
<evidence type="ECO:0000313" key="1">
    <source>
        <dbReference type="EMBL" id="MPD00274.1"/>
    </source>
</evidence>
<reference evidence="1 2" key="1">
    <citation type="submission" date="2019-05" db="EMBL/GenBank/DDBJ databases">
        <title>Another draft genome of Portunus trituberculatus and its Hox gene families provides insights of decapod evolution.</title>
        <authorList>
            <person name="Jeong J.-H."/>
            <person name="Song I."/>
            <person name="Kim S."/>
            <person name="Choi T."/>
            <person name="Kim D."/>
            <person name="Ryu S."/>
            <person name="Kim W."/>
        </authorList>
    </citation>
    <scope>NUCLEOTIDE SEQUENCE [LARGE SCALE GENOMIC DNA]</scope>
    <source>
        <tissue evidence="1">Muscle</tissue>
    </source>
</reference>
<evidence type="ECO:0000313" key="2">
    <source>
        <dbReference type="Proteomes" id="UP000324222"/>
    </source>
</evidence>
<comment type="caution">
    <text evidence="1">The sequence shown here is derived from an EMBL/GenBank/DDBJ whole genome shotgun (WGS) entry which is preliminary data.</text>
</comment>
<dbReference type="EMBL" id="VSRR010122183">
    <property type="protein sequence ID" value="MPD00274.1"/>
    <property type="molecule type" value="Genomic_DNA"/>
</dbReference>
<keyword evidence="2" id="KW-1185">Reference proteome</keyword>
<proteinExistence type="predicted"/>